<organism evidence="2 3">
    <name type="scientific">Halomarinibacterium sedimenti</name>
    <dbReference type="NCBI Taxonomy" id="2857106"/>
    <lineage>
        <taxon>Bacteria</taxon>
        <taxon>Pseudomonadati</taxon>
        <taxon>Bacteroidota</taxon>
        <taxon>Flavobacteriia</taxon>
        <taxon>Flavobacteriales</taxon>
        <taxon>Flavobacteriaceae</taxon>
        <taxon>Halomarinibacterium</taxon>
    </lineage>
</organism>
<keyword evidence="1" id="KW-0472">Membrane</keyword>
<protein>
    <submittedName>
        <fullName evidence="2">Uncharacterized protein</fullName>
    </submittedName>
</protein>
<evidence type="ECO:0000313" key="3">
    <source>
        <dbReference type="Proteomes" id="UP001138686"/>
    </source>
</evidence>
<reference evidence="2" key="1">
    <citation type="submission" date="2021-07" db="EMBL/GenBank/DDBJ databases">
        <title>Aureisphaera sp. CAU 1614 isolated from sea sediment.</title>
        <authorList>
            <person name="Kim W."/>
        </authorList>
    </citation>
    <scope>NUCLEOTIDE SEQUENCE</scope>
    <source>
        <strain evidence="2">CAU 1614</strain>
    </source>
</reference>
<feature type="transmembrane region" description="Helical" evidence="1">
    <location>
        <begin position="21"/>
        <end position="42"/>
    </location>
</feature>
<dbReference type="Pfam" id="PF19578">
    <property type="entry name" value="DUF6090"/>
    <property type="match status" value="1"/>
</dbReference>
<keyword evidence="1" id="KW-0812">Transmembrane</keyword>
<keyword evidence="3" id="KW-1185">Reference proteome</keyword>
<accession>A0A9X1JXV4</accession>
<evidence type="ECO:0000313" key="2">
    <source>
        <dbReference type="EMBL" id="MBW2938508.1"/>
    </source>
</evidence>
<evidence type="ECO:0000256" key="1">
    <source>
        <dbReference type="SAM" id="Phobius"/>
    </source>
</evidence>
<comment type="caution">
    <text evidence="2">The sequence shown here is derived from an EMBL/GenBank/DDBJ whole genome shotgun (WGS) entry which is preliminary data.</text>
</comment>
<dbReference type="EMBL" id="JAHWDP010000004">
    <property type="protein sequence ID" value="MBW2938508.1"/>
    <property type="molecule type" value="Genomic_DNA"/>
</dbReference>
<sequence>MIKFFRKIRQKLVSENKFSKYLLYAIGEIILVVIGILIALQINNWNEMRKNNEMEANYISRLLDDLTEEENYLQSYINYNTQVSNSAKKAIQYFESYDNTSHNPEEGLIDLYQASQINDARAPNSTYLELIASGQINLLRSDSLKQSIISYYELKWNESVIINLPNRYRENLRSTMPHVIQDMIRTNCGDIYIGTRRSISVTLPENCTIGLAPKNAQSVFNNLLNDPQLKKDLVFLIGNLDSKLAYVNYVLLQLNSVKGQLENMTK</sequence>
<proteinExistence type="predicted"/>
<dbReference type="Proteomes" id="UP001138686">
    <property type="component" value="Unassembled WGS sequence"/>
</dbReference>
<gene>
    <name evidence="2" type="ORF">KXJ69_10340</name>
</gene>
<name>A0A9X1JXV4_9FLAO</name>
<dbReference type="AlphaFoldDB" id="A0A9X1JXV4"/>
<dbReference type="RefSeq" id="WP_219053037.1">
    <property type="nucleotide sequence ID" value="NZ_JAHWDP010000004.1"/>
</dbReference>
<dbReference type="InterPro" id="IPR045749">
    <property type="entry name" value="DUF6090"/>
</dbReference>
<keyword evidence="1" id="KW-1133">Transmembrane helix</keyword>